<keyword evidence="3" id="KW-1185">Reference proteome</keyword>
<dbReference type="NCBIfam" id="TIGR02532">
    <property type="entry name" value="IV_pilin_GFxxxE"/>
    <property type="match status" value="1"/>
</dbReference>
<evidence type="ECO:0000313" key="3">
    <source>
        <dbReference type="Proteomes" id="UP000321039"/>
    </source>
</evidence>
<evidence type="ECO:0000313" key="2">
    <source>
        <dbReference type="EMBL" id="TXS91400.1"/>
    </source>
</evidence>
<feature type="transmembrane region" description="Helical" evidence="1">
    <location>
        <begin position="21"/>
        <end position="39"/>
    </location>
</feature>
<reference evidence="2 3" key="1">
    <citation type="submission" date="2019-08" db="EMBL/GenBank/DDBJ databases">
        <title>Parahaliea maris sp. nov., isolated from the surface seawater.</title>
        <authorList>
            <person name="Liu Y."/>
        </authorList>
    </citation>
    <scope>NUCLEOTIDE SEQUENCE [LARGE SCALE GENOMIC DNA]</scope>
    <source>
        <strain evidence="2 3">HSLHS9</strain>
    </source>
</reference>
<dbReference type="Pfam" id="PF07963">
    <property type="entry name" value="N_methyl"/>
    <property type="match status" value="1"/>
</dbReference>
<keyword evidence="1" id="KW-0812">Transmembrane</keyword>
<proteinExistence type="predicted"/>
<name>A0A5C8ZUY9_9GAMM</name>
<sequence length="144" mass="15875">MARSPLKRAIKSPGGFTLLEVVVALAVVSVSLTMIYRAISSSARNTGTTDDYYRALQIAESRMSLLSAQSRTAPFDSGLVGDRFRWETRIQEYLSPLDSSLASGNRNLLETSGVRPYLLSVSVSWGDFGRRKVSLATVRLLEDR</sequence>
<keyword evidence="1" id="KW-0472">Membrane</keyword>
<dbReference type="EMBL" id="VRZA01000006">
    <property type="protein sequence ID" value="TXS91400.1"/>
    <property type="molecule type" value="Genomic_DNA"/>
</dbReference>
<dbReference type="InterPro" id="IPR012902">
    <property type="entry name" value="N_methyl_site"/>
</dbReference>
<evidence type="ECO:0000256" key="1">
    <source>
        <dbReference type="SAM" id="Phobius"/>
    </source>
</evidence>
<organism evidence="2 3">
    <name type="scientific">Parahaliea maris</name>
    <dbReference type="NCBI Taxonomy" id="2716870"/>
    <lineage>
        <taxon>Bacteria</taxon>
        <taxon>Pseudomonadati</taxon>
        <taxon>Pseudomonadota</taxon>
        <taxon>Gammaproteobacteria</taxon>
        <taxon>Cellvibrionales</taxon>
        <taxon>Halieaceae</taxon>
        <taxon>Parahaliea</taxon>
    </lineage>
</organism>
<keyword evidence="1" id="KW-1133">Transmembrane helix</keyword>
<dbReference type="PROSITE" id="PS00409">
    <property type="entry name" value="PROKAR_NTER_METHYL"/>
    <property type="match status" value="1"/>
</dbReference>
<dbReference type="Proteomes" id="UP000321039">
    <property type="component" value="Unassembled WGS sequence"/>
</dbReference>
<gene>
    <name evidence="2" type="ORF">FV139_15850</name>
</gene>
<dbReference type="AlphaFoldDB" id="A0A5C8ZUY9"/>
<comment type="caution">
    <text evidence="2">The sequence shown here is derived from an EMBL/GenBank/DDBJ whole genome shotgun (WGS) entry which is preliminary data.</text>
</comment>
<protein>
    <submittedName>
        <fullName evidence="2">Prepilin-type N-terminal cleavage/methylation domain-containing protein</fullName>
    </submittedName>
</protein>
<accession>A0A5C8ZUY9</accession>